<sequence>MKNQLLFSSVVDGHYYDYSNSSRSIAPNDDSDNNSYCWWRWVAKFDHVKKMQMKLIMSASYSPAAEGHLVILQHQQGCEWCESWRDWLWYQPIRKG</sequence>
<name>A0A498IM95_MALDO</name>
<protein>
    <submittedName>
        <fullName evidence="1">Uncharacterized protein</fullName>
    </submittedName>
</protein>
<organism evidence="1 2">
    <name type="scientific">Malus domestica</name>
    <name type="common">Apple</name>
    <name type="synonym">Pyrus malus</name>
    <dbReference type="NCBI Taxonomy" id="3750"/>
    <lineage>
        <taxon>Eukaryota</taxon>
        <taxon>Viridiplantae</taxon>
        <taxon>Streptophyta</taxon>
        <taxon>Embryophyta</taxon>
        <taxon>Tracheophyta</taxon>
        <taxon>Spermatophyta</taxon>
        <taxon>Magnoliopsida</taxon>
        <taxon>eudicotyledons</taxon>
        <taxon>Gunneridae</taxon>
        <taxon>Pentapetalae</taxon>
        <taxon>rosids</taxon>
        <taxon>fabids</taxon>
        <taxon>Rosales</taxon>
        <taxon>Rosaceae</taxon>
        <taxon>Amygdaloideae</taxon>
        <taxon>Maleae</taxon>
        <taxon>Malus</taxon>
    </lineage>
</organism>
<reference evidence="1 2" key="1">
    <citation type="submission" date="2018-10" db="EMBL/GenBank/DDBJ databases">
        <title>A high-quality apple genome assembly.</title>
        <authorList>
            <person name="Hu J."/>
        </authorList>
    </citation>
    <scope>NUCLEOTIDE SEQUENCE [LARGE SCALE GENOMIC DNA]</scope>
    <source>
        <strain evidence="2">cv. HFTH1</strain>
        <tissue evidence="1">Young leaf</tissue>
    </source>
</reference>
<evidence type="ECO:0000313" key="2">
    <source>
        <dbReference type="Proteomes" id="UP000290289"/>
    </source>
</evidence>
<dbReference type="AlphaFoldDB" id="A0A498IM95"/>
<accession>A0A498IM95</accession>
<dbReference type="EMBL" id="RDQH01000337">
    <property type="protein sequence ID" value="RXH83255.1"/>
    <property type="molecule type" value="Genomic_DNA"/>
</dbReference>
<keyword evidence="2" id="KW-1185">Reference proteome</keyword>
<evidence type="ECO:0000313" key="1">
    <source>
        <dbReference type="EMBL" id="RXH83255.1"/>
    </source>
</evidence>
<dbReference type="Proteomes" id="UP000290289">
    <property type="component" value="Chromosome 11"/>
</dbReference>
<proteinExistence type="predicted"/>
<comment type="caution">
    <text evidence="1">The sequence shown here is derived from an EMBL/GenBank/DDBJ whole genome shotgun (WGS) entry which is preliminary data.</text>
</comment>
<gene>
    <name evidence="1" type="ORF">DVH24_003753</name>
</gene>